<protein>
    <submittedName>
        <fullName evidence="1">Uncharacterized protein</fullName>
    </submittedName>
</protein>
<dbReference type="EMBL" id="BNDW01000117">
    <property type="protein sequence ID" value="GHI27406.1"/>
    <property type="molecule type" value="Genomic_DNA"/>
</dbReference>
<evidence type="ECO:0000313" key="1">
    <source>
        <dbReference type="EMBL" id="GHI27406.1"/>
    </source>
</evidence>
<organism evidence="1 2">
    <name type="scientific">Streptomyces hydrogenans</name>
    <dbReference type="NCBI Taxonomy" id="1873719"/>
    <lineage>
        <taxon>Bacteria</taxon>
        <taxon>Bacillati</taxon>
        <taxon>Actinomycetota</taxon>
        <taxon>Actinomycetes</taxon>
        <taxon>Kitasatosporales</taxon>
        <taxon>Streptomycetaceae</taxon>
        <taxon>Streptomyces</taxon>
    </lineage>
</organism>
<name>A0ABQ3PQW0_9ACTN</name>
<comment type="caution">
    <text evidence="1">The sequence shown here is derived from an EMBL/GenBank/DDBJ whole genome shotgun (WGS) entry which is preliminary data.</text>
</comment>
<sequence length="74" mass="7795">MIDSRASTDVGVGEEWFRSRLIDVRTGAVGGELAAGAVHPYDLVPLGDGSWLTDGPVRRRWGPSPSSPVHPAGV</sequence>
<evidence type="ECO:0000313" key="2">
    <source>
        <dbReference type="Proteomes" id="UP001052739"/>
    </source>
</evidence>
<reference evidence="1" key="1">
    <citation type="submission" date="2024-05" db="EMBL/GenBank/DDBJ databases">
        <title>Whole genome shotgun sequence of Streptomyces hydrogenans NBRC 13475.</title>
        <authorList>
            <person name="Komaki H."/>
            <person name="Tamura T."/>
        </authorList>
    </citation>
    <scope>NUCLEOTIDE SEQUENCE</scope>
    <source>
        <strain evidence="1">NBRC 13475</strain>
    </source>
</reference>
<accession>A0ABQ3PQW0</accession>
<gene>
    <name evidence="1" type="ORF">Shyd_87770</name>
</gene>
<keyword evidence="2" id="KW-1185">Reference proteome</keyword>
<proteinExistence type="predicted"/>
<dbReference type="Proteomes" id="UP001052739">
    <property type="component" value="Unassembled WGS sequence"/>
</dbReference>